<gene>
    <name evidence="1" type="ORF">LIER_23254</name>
</gene>
<evidence type="ECO:0000313" key="1">
    <source>
        <dbReference type="EMBL" id="GAA0168567.1"/>
    </source>
</evidence>
<dbReference type="AlphaFoldDB" id="A0AAV3R2D7"/>
<evidence type="ECO:0000313" key="2">
    <source>
        <dbReference type="Proteomes" id="UP001454036"/>
    </source>
</evidence>
<organism evidence="1 2">
    <name type="scientific">Lithospermum erythrorhizon</name>
    <name type="common">Purple gromwell</name>
    <name type="synonym">Lithospermum officinale var. erythrorhizon</name>
    <dbReference type="NCBI Taxonomy" id="34254"/>
    <lineage>
        <taxon>Eukaryota</taxon>
        <taxon>Viridiplantae</taxon>
        <taxon>Streptophyta</taxon>
        <taxon>Embryophyta</taxon>
        <taxon>Tracheophyta</taxon>
        <taxon>Spermatophyta</taxon>
        <taxon>Magnoliopsida</taxon>
        <taxon>eudicotyledons</taxon>
        <taxon>Gunneridae</taxon>
        <taxon>Pentapetalae</taxon>
        <taxon>asterids</taxon>
        <taxon>lamiids</taxon>
        <taxon>Boraginales</taxon>
        <taxon>Boraginaceae</taxon>
        <taxon>Boraginoideae</taxon>
        <taxon>Lithospermeae</taxon>
        <taxon>Lithospermum</taxon>
    </lineage>
</organism>
<evidence type="ECO:0008006" key="3">
    <source>
        <dbReference type="Google" id="ProtNLM"/>
    </source>
</evidence>
<dbReference type="PANTHER" id="PTHR33116:SF86">
    <property type="entry name" value="REVERSE TRANSCRIPTASE DOMAIN-CONTAINING PROTEIN"/>
    <property type="match status" value="1"/>
</dbReference>
<dbReference type="EMBL" id="BAABME010006512">
    <property type="protein sequence ID" value="GAA0168567.1"/>
    <property type="molecule type" value="Genomic_DNA"/>
</dbReference>
<reference evidence="1 2" key="1">
    <citation type="submission" date="2024-01" db="EMBL/GenBank/DDBJ databases">
        <title>The complete chloroplast genome sequence of Lithospermum erythrorhizon: insights into the phylogenetic relationship among Boraginaceae species and the maternal lineages of purple gromwells.</title>
        <authorList>
            <person name="Okada T."/>
            <person name="Watanabe K."/>
        </authorList>
    </citation>
    <scope>NUCLEOTIDE SEQUENCE [LARGE SCALE GENOMIC DNA]</scope>
</reference>
<comment type="caution">
    <text evidence="1">The sequence shown here is derived from an EMBL/GenBank/DDBJ whole genome shotgun (WGS) entry which is preliminary data.</text>
</comment>
<keyword evidence="2" id="KW-1185">Reference proteome</keyword>
<protein>
    <recommendedName>
        <fullName evidence="3">Reverse transcriptase zinc-binding domain-containing protein</fullName>
    </recommendedName>
</protein>
<accession>A0AAV3R2D7</accession>
<dbReference type="Proteomes" id="UP001454036">
    <property type="component" value="Unassembled WGS sequence"/>
</dbReference>
<name>A0AAV3R2D7_LITER</name>
<proteinExistence type="predicted"/>
<dbReference type="PANTHER" id="PTHR33116">
    <property type="entry name" value="REVERSE TRANSCRIPTASE ZINC-BINDING DOMAIN-CONTAINING PROTEIN-RELATED-RELATED"/>
    <property type="match status" value="1"/>
</dbReference>
<sequence>MRILGDYELASGQKINLSKSSVSFEKSSSVESHQKVLPVLGMREVVDQGKYLGLPLHIGWSKREVFRYITEKVDSRLKGWRGKLLSQSGKEIMIKSVTSAIPIFIMNCFKLPVGIIDSLNSSMAKFYWGNADGFRGIYWKVWDKLCDDKFEGALSFKDLECMNLALLAKQGRGGGGQVITRQASLLFKVLKGKYFRQSTFLRAKLWANPSFGWRSLLEGHKVLSKGIRWRVGDGRSINMWTEPWVPRNTDFFLRGEQGDKPRWVSELMQGGVWNKREVERVVEGDDVRRILSIPINQRGLHDRPIWSHTKCGNYLTSSGYKCARNLQKGDELRGKALGENNNNESISWVWKQVWKLHIPPRVKKFVWRLWLSTSLTLRTIRGPWHSFREWWELLHDHKHEQGCIEALIQVACTRVY</sequence>